<comment type="caution">
    <text evidence="2">The sequence shown here is derived from an EMBL/GenBank/DDBJ whole genome shotgun (WGS) entry which is preliminary data.</text>
</comment>
<gene>
    <name evidence="2" type="ORF">SAMN05660686_02618</name>
</gene>
<name>A0A8G2BIB8_9PROT</name>
<dbReference type="EMBL" id="FNBW01000007">
    <property type="protein sequence ID" value="SDF86740.1"/>
    <property type="molecule type" value="Genomic_DNA"/>
</dbReference>
<evidence type="ECO:0000313" key="2">
    <source>
        <dbReference type="EMBL" id="SDF86740.1"/>
    </source>
</evidence>
<dbReference type="OrthoDB" id="10017727at2"/>
<dbReference type="RefSeq" id="WP_139189302.1">
    <property type="nucleotide sequence ID" value="NZ_FNBW01000007.1"/>
</dbReference>
<keyword evidence="3" id="KW-1185">Reference proteome</keyword>
<dbReference type="AlphaFoldDB" id="A0A8G2BIB8"/>
<evidence type="ECO:0008006" key="4">
    <source>
        <dbReference type="Google" id="ProtNLM"/>
    </source>
</evidence>
<feature type="signal peptide" evidence="1">
    <location>
        <begin position="1"/>
        <end position="23"/>
    </location>
</feature>
<accession>A0A8G2BIB8</accession>
<reference evidence="2 3" key="1">
    <citation type="submission" date="2016-10" db="EMBL/GenBank/DDBJ databases">
        <authorList>
            <person name="Varghese N."/>
            <person name="Submissions S."/>
        </authorList>
    </citation>
    <scope>NUCLEOTIDE SEQUENCE [LARGE SCALE GENOMIC DNA]</scope>
    <source>
        <strain evidence="2 3">DSM 18839</strain>
    </source>
</reference>
<keyword evidence="1" id="KW-0732">Signal</keyword>
<proteinExistence type="predicted"/>
<evidence type="ECO:0000256" key="1">
    <source>
        <dbReference type="SAM" id="SignalP"/>
    </source>
</evidence>
<feature type="chain" id="PRO_5034833029" description="DUF4384 domain-containing protein" evidence="1">
    <location>
        <begin position="24"/>
        <end position="539"/>
    </location>
</feature>
<sequence length="539" mass="56279">MTVLARVMLLLIALTLLSAPAVAGDDWTRSLTEPALRLWAPVPEGARIALHPLDPDESGLPATLLIRVERALTAALLDTAPAASSVLTRRDLPAVWEEAESFADGPPRDLLAAAAVDALVVLMVSEQSDGVSVASTLIGVQDGALGEVLATMPPIPLAADLERADVVQARTGARRLGVALAETLRLAADPASAVAARIERRGRYSPAADWFAAMVAEHLVQRLATPPLYVARPLSRLGEAPPARIVRLELDLWDQGARVDVQARAALGAAEAHGTARIALTSIPNGFLPLTRDGGRVGQGLYRAVGAYLPAQRTDPREVRFAARVLARAALVEDGLGTGGGRQTGGTAQDVAAAMRSIERGVPHEEIWRDRSAAGAEVQELAGRVARVGGGDAPLLDATVDGALYRPGEPLRARVMVRGGRAYIAAYAWQADDTVVRIAPQGRGARLLEAERRADLPGPDDAQVTAAPLPGSQETVEALLVVASAVPFAADALAPAAGPTPEGSLDIAVQMSAFLDALAALDLSRVSLAVLPYRTRSGE</sequence>
<evidence type="ECO:0000313" key="3">
    <source>
        <dbReference type="Proteomes" id="UP000198615"/>
    </source>
</evidence>
<dbReference type="Proteomes" id="UP000198615">
    <property type="component" value="Unassembled WGS sequence"/>
</dbReference>
<protein>
    <recommendedName>
        <fullName evidence="4">DUF4384 domain-containing protein</fullName>
    </recommendedName>
</protein>
<organism evidence="2 3">
    <name type="scientific">Thalassobaculum litoreum DSM 18839</name>
    <dbReference type="NCBI Taxonomy" id="1123362"/>
    <lineage>
        <taxon>Bacteria</taxon>
        <taxon>Pseudomonadati</taxon>
        <taxon>Pseudomonadota</taxon>
        <taxon>Alphaproteobacteria</taxon>
        <taxon>Rhodospirillales</taxon>
        <taxon>Thalassobaculaceae</taxon>
        <taxon>Thalassobaculum</taxon>
    </lineage>
</organism>